<dbReference type="AlphaFoldDB" id="A0A1F8GFJ6"/>
<dbReference type="Proteomes" id="UP000178227">
    <property type="component" value="Unassembled WGS sequence"/>
</dbReference>
<feature type="coiled-coil region" evidence="1">
    <location>
        <begin position="140"/>
        <end position="204"/>
    </location>
</feature>
<sequence>MILTDQIELSNWFGQDTYTIIPAEYDDLFHGVDLALEVEDESEVKHLALGIDATSSTINIREKLKKIKDHIADGTLTTMEYFHSDDHNPDFYGTMRNIPQVIIGVDGKTIRDLGELWMSAYGLARLRQRSGGPELSPEAEESQKQRVKEAKEKLASHRAQFLLLEEIKLQLIVFRKFAIEESQRQEARGNIRLAEKIIQAANKLESTLNLINSVLQKKGIPDREDVFKNNEDVVFQALSEAVSDFENL</sequence>
<accession>A0A1F8GFJ6</accession>
<reference evidence="2 3" key="1">
    <citation type="journal article" date="2016" name="Nat. Commun.">
        <title>Thousands of microbial genomes shed light on interconnected biogeochemical processes in an aquifer system.</title>
        <authorList>
            <person name="Anantharaman K."/>
            <person name="Brown C.T."/>
            <person name="Hug L.A."/>
            <person name="Sharon I."/>
            <person name="Castelle C.J."/>
            <person name="Probst A.J."/>
            <person name="Thomas B.C."/>
            <person name="Singh A."/>
            <person name="Wilkins M.J."/>
            <person name="Karaoz U."/>
            <person name="Brodie E.L."/>
            <person name="Williams K.H."/>
            <person name="Hubbard S.S."/>
            <person name="Banfield J.F."/>
        </authorList>
    </citation>
    <scope>NUCLEOTIDE SEQUENCE [LARGE SCALE GENOMIC DNA]</scope>
</reference>
<evidence type="ECO:0000313" key="2">
    <source>
        <dbReference type="EMBL" id="OGN23496.1"/>
    </source>
</evidence>
<keyword evidence="1" id="KW-0175">Coiled coil</keyword>
<comment type="caution">
    <text evidence="2">The sequence shown here is derived from an EMBL/GenBank/DDBJ whole genome shotgun (WGS) entry which is preliminary data.</text>
</comment>
<protein>
    <submittedName>
        <fullName evidence="2">Uncharacterized protein</fullName>
    </submittedName>
</protein>
<evidence type="ECO:0000256" key="1">
    <source>
        <dbReference type="SAM" id="Coils"/>
    </source>
</evidence>
<proteinExistence type="predicted"/>
<organism evidence="2 3">
    <name type="scientific">Candidatus Yanofskybacteria bacterium RIFCSPLOWO2_01_FULL_42_49</name>
    <dbReference type="NCBI Taxonomy" id="1802694"/>
    <lineage>
        <taxon>Bacteria</taxon>
        <taxon>Candidatus Yanofskyibacteriota</taxon>
    </lineage>
</organism>
<name>A0A1F8GFJ6_9BACT</name>
<evidence type="ECO:0000313" key="3">
    <source>
        <dbReference type="Proteomes" id="UP000178227"/>
    </source>
</evidence>
<dbReference type="EMBL" id="MGKI01000002">
    <property type="protein sequence ID" value="OGN23496.1"/>
    <property type="molecule type" value="Genomic_DNA"/>
</dbReference>
<gene>
    <name evidence="2" type="ORF">A2918_00365</name>
</gene>